<reference evidence="3 4" key="1">
    <citation type="submission" date="2014-04" db="EMBL/GenBank/DDBJ databases">
        <title>Genome evolution of avian class.</title>
        <authorList>
            <person name="Zhang G."/>
            <person name="Li C."/>
        </authorList>
    </citation>
    <scope>NUCLEOTIDE SEQUENCE [LARGE SCALE GENOMIC DNA]</scope>
    <source>
        <strain evidence="3">BGI_N330</strain>
    </source>
</reference>
<dbReference type="AlphaFoldDB" id="A0A091PI57"/>
<dbReference type="PANTHER" id="PTHR11638:SF93">
    <property type="entry name" value="MITOCHONDRIAL DISAGGREGASE"/>
    <property type="match status" value="1"/>
</dbReference>
<dbReference type="GO" id="GO:0005739">
    <property type="term" value="C:mitochondrion"/>
    <property type="evidence" value="ECO:0007669"/>
    <property type="project" value="TreeGrafter"/>
</dbReference>
<keyword evidence="2" id="KW-0067">ATP-binding</keyword>
<sequence>QAHFRRDEFLGRINEIVYFLPFCHSELIQLVNKELNFWAKKVKTIRGFRNNSSRVKTILPSSLGSGFPTGAGVFHLQVERRVVNQLAAAYEQELLPRGCTLRIAVEDSDKQLLKTHDSSSPGAEKTTKPPTLRLEIVEKGSKSRKLDIQAPLNPENIAYFL</sequence>
<gene>
    <name evidence="3" type="ORF">N330_05951</name>
</gene>
<feature type="non-terminal residue" evidence="3">
    <location>
        <position position="1"/>
    </location>
</feature>
<evidence type="ECO:0000256" key="1">
    <source>
        <dbReference type="ARBA" id="ARBA00022741"/>
    </source>
</evidence>
<proteinExistence type="predicted"/>
<dbReference type="PhylomeDB" id="A0A091PI57"/>
<dbReference type="GO" id="GO:0016887">
    <property type="term" value="F:ATP hydrolysis activity"/>
    <property type="evidence" value="ECO:0007669"/>
    <property type="project" value="TreeGrafter"/>
</dbReference>
<name>A0A091PI57_LEPDC</name>
<feature type="non-terminal residue" evidence="3">
    <location>
        <position position="161"/>
    </location>
</feature>
<dbReference type="GO" id="GO:0034605">
    <property type="term" value="P:cellular response to heat"/>
    <property type="evidence" value="ECO:0007669"/>
    <property type="project" value="TreeGrafter"/>
</dbReference>
<evidence type="ECO:0000313" key="4">
    <source>
        <dbReference type="Proteomes" id="UP000053001"/>
    </source>
</evidence>
<evidence type="ECO:0000313" key="3">
    <source>
        <dbReference type="EMBL" id="KFQ07046.1"/>
    </source>
</evidence>
<dbReference type="PANTHER" id="PTHR11638">
    <property type="entry name" value="ATP-DEPENDENT CLP PROTEASE"/>
    <property type="match status" value="1"/>
</dbReference>
<accession>A0A091PI57</accession>
<keyword evidence="4" id="KW-1185">Reference proteome</keyword>
<protein>
    <submittedName>
        <fullName evidence="3">Caseinolytic peptidase B protein</fullName>
    </submittedName>
</protein>
<organism evidence="3 4">
    <name type="scientific">Leptosomus discolor</name>
    <name type="common">Madagascar cuckoo roller</name>
    <name type="synonym">Cuculus discolor</name>
    <dbReference type="NCBI Taxonomy" id="188344"/>
    <lineage>
        <taxon>Eukaryota</taxon>
        <taxon>Metazoa</taxon>
        <taxon>Chordata</taxon>
        <taxon>Craniata</taxon>
        <taxon>Vertebrata</taxon>
        <taxon>Euteleostomi</taxon>
        <taxon>Archelosauria</taxon>
        <taxon>Archosauria</taxon>
        <taxon>Dinosauria</taxon>
        <taxon>Saurischia</taxon>
        <taxon>Theropoda</taxon>
        <taxon>Coelurosauria</taxon>
        <taxon>Aves</taxon>
        <taxon>Neognathae</taxon>
        <taxon>Neoaves</taxon>
        <taxon>Telluraves</taxon>
        <taxon>Coraciimorphae</taxon>
        <taxon>Coraciiformes</taxon>
        <taxon>Leptosomidae</taxon>
        <taxon>Leptosomus</taxon>
    </lineage>
</organism>
<dbReference type="GO" id="GO:0005524">
    <property type="term" value="F:ATP binding"/>
    <property type="evidence" value="ECO:0007669"/>
    <property type="project" value="UniProtKB-KW"/>
</dbReference>
<dbReference type="Proteomes" id="UP000053001">
    <property type="component" value="Unassembled WGS sequence"/>
</dbReference>
<dbReference type="InterPro" id="IPR050130">
    <property type="entry name" value="ClpA_ClpB"/>
</dbReference>
<evidence type="ECO:0000256" key="2">
    <source>
        <dbReference type="ARBA" id="ARBA00022840"/>
    </source>
</evidence>
<keyword evidence="1" id="KW-0547">Nucleotide-binding</keyword>
<dbReference type="EMBL" id="KK673579">
    <property type="protein sequence ID" value="KFQ07046.1"/>
    <property type="molecule type" value="Genomic_DNA"/>
</dbReference>